<dbReference type="Proteomes" id="UP000001542">
    <property type="component" value="Unassembled WGS sequence"/>
</dbReference>
<sequence length="1470" mass="170845">MPKWLQKATYFCKEVFNEQNEKEDGIKLFEKLLMRRNPYEAMIYIEVLEKYKEKEVIDKYISLYFDSFMEIPNIEMAQILSILFRFNTNLISKFADRMNKYMTDKFVNEWPEIIIEFGIPLIDQSLTEYKIQTDFVLGSIDPKFGIIVPRHAVLLAQALMKTSPEQNEEIISFIDEHISSVSEMNDMFTNSATITELFDSFLELAPQKFTKLLEQCLERSTTIDDDFPSKDDAIEAHSFIGTLIHLASHSTILKQVKEQKLFDKFVSKMSKIFEILPSLVTDLTIEDFWNFAKYFDDSLFNYFKNNNDMSFLTVLPEFLLTKKSDFFTKQLKNDLSLLKRKLNSKKQEAVFINLLLSLFEKESNEQITEIITKYKSTIHDTKTDAFLLSRITEYLKTTKNNNQNEQIKYEFIPGNKTSHNMTILNFYKNSISDNNIFKTFIKNIDIYDNGKLKDLNIDCDYLIKIINKNMSDGIFLFKMFNFIGSNMESFSNHIDKLYHYLQIVLFTFMNINHENFKNLSVFIKPICNILKTKSTENMNSLFLDILSKMQDLHSDDNNDIIKFYPMLGECISELPKINSQEIFEKTHQVLQKLLSGKKDEKAILAVLTSILSMTKHMDIQSNYVDLYASTLSSENFEISLQTFRILQKFIHIEMVRNILSDKFATMREIGKCLSVILLWKQNMPVDFSISYLLKSSLEFSFHSVAQNFLTSYVFYNVFSSNIENSLSVLLTYVNDAISSKSANKLKAVYNALIKLMKDKNKIAEKILGSLTQNKDFVSVVCDKNINEFSKLETNVLELLPQIPNCSICFENKFPENSKTNIVVAAQTLSKLFDISQFDSLRILSYFTKMEIKLLAKIKIEEKNEFLQVKLRQSFDSELGDWDKTKVNLSDNPDFIDSTYEIIPKPLIYSHHLYFDKAFKSLTDYNDEMTAAVSSMALQRGERSILRTFCDGLPRDRVPSQELFGIIKKLKNEVIPLTKSDEICQFVVISQVKQFIRSISKSKGIPDFVIKISPAEMTEVQNSFESISQKINNLTGKILPVKPNLIEKSNKCFMMNQDEENDIAEKNESQLLTFMLSCPIKDETELKFCYPLIRQILERNMKSFVAYSALYYLYKNNLISGKKLMTSLVPIARIPAEFSHLFAQFVNKENPSLESRIHPAFSFVIHPGKNKFVQLVLRKSNEERYKILIDKSQKDEFKETSYYERFCLQNIYPLLETHLQTDIIEISFKYSSLDANYLSVSALLYTGERINYLVTNQPFTTPENTTAAREITRIFGRSPSSLMRNQRLMYFDSEKLSDDCYLTRTDNLPFVKNESAVEFNSIQCFDNKKEYVEWMTQFAYNYAALSSILYVRNAETFNGHKALLDKRSANVSQLFMERSEKQNVMKVFDVKNVLIGPFRNAFISACDALSLKSVRMRMIGVCLLSDTKEDATKTEKKSHYLSLRNNDSDVLQERINNLITSTDTKPFSWFI</sequence>
<keyword evidence="2" id="KW-1185">Reference proteome</keyword>
<accession>A2FB23</accession>
<gene>
    <name evidence="1" type="ORF">TVAG_059710</name>
</gene>
<evidence type="ECO:0000313" key="2">
    <source>
        <dbReference type="Proteomes" id="UP000001542"/>
    </source>
</evidence>
<dbReference type="RefSeq" id="XP_001310836.1">
    <property type="nucleotide sequence ID" value="XM_001310835.1"/>
</dbReference>
<dbReference type="VEuPathDB" id="TrichDB:TVAG_059710"/>
<protein>
    <submittedName>
        <fullName evidence="1">Uncharacterized protein</fullName>
    </submittedName>
</protein>
<reference evidence="1" key="1">
    <citation type="submission" date="2006-10" db="EMBL/GenBank/DDBJ databases">
        <authorList>
            <person name="Amadeo P."/>
            <person name="Zhao Q."/>
            <person name="Wortman J."/>
            <person name="Fraser-Liggett C."/>
            <person name="Carlton J."/>
        </authorList>
    </citation>
    <scope>NUCLEOTIDE SEQUENCE</scope>
    <source>
        <strain evidence="1">G3</strain>
    </source>
</reference>
<proteinExistence type="predicted"/>
<dbReference type="KEGG" id="tva:4755695"/>
<name>A2FB23_TRIV3</name>
<reference evidence="1" key="2">
    <citation type="journal article" date="2007" name="Science">
        <title>Draft genome sequence of the sexually transmitted pathogen Trichomonas vaginalis.</title>
        <authorList>
            <person name="Carlton J.M."/>
            <person name="Hirt R.P."/>
            <person name="Silva J.C."/>
            <person name="Delcher A.L."/>
            <person name="Schatz M."/>
            <person name="Zhao Q."/>
            <person name="Wortman J.R."/>
            <person name="Bidwell S.L."/>
            <person name="Alsmark U.C.M."/>
            <person name="Besteiro S."/>
            <person name="Sicheritz-Ponten T."/>
            <person name="Noel C.J."/>
            <person name="Dacks J.B."/>
            <person name="Foster P.G."/>
            <person name="Simillion C."/>
            <person name="Van de Peer Y."/>
            <person name="Miranda-Saavedra D."/>
            <person name="Barton G.J."/>
            <person name="Westrop G.D."/>
            <person name="Mueller S."/>
            <person name="Dessi D."/>
            <person name="Fiori P.L."/>
            <person name="Ren Q."/>
            <person name="Paulsen I."/>
            <person name="Zhang H."/>
            <person name="Bastida-Corcuera F.D."/>
            <person name="Simoes-Barbosa A."/>
            <person name="Brown M.T."/>
            <person name="Hayes R.D."/>
            <person name="Mukherjee M."/>
            <person name="Okumura C.Y."/>
            <person name="Schneider R."/>
            <person name="Smith A.J."/>
            <person name="Vanacova S."/>
            <person name="Villalvazo M."/>
            <person name="Haas B.J."/>
            <person name="Pertea M."/>
            <person name="Feldblyum T.V."/>
            <person name="Utterback T.R."/>
            <person name="Shu C.L."/>
            <person name="Osoegawa K."/>
            <person name="de Jong P.J."/>
            <person name="Hrdy I."/>
            <person name="Horvathova L."/>
            <person name="Zubacova Z."/>
            <person name="Dolezal P."/>
            <person name="Malik S.B."/>
            <person name="Logsdon J.M. Jr."/>
            <person name="Henze K."/>
            <person name="Gupta A."/>
            <person name="Wang C.C."/>
            <person name="Dunne R.L."/>
            <person name="Upcroft J.A."/>
            <person name="Upcroft P."/>
            <person name="White O."/>
            <person name="Salzberg S.L."/>
            <person name="Tang P."/>
            <person name="Chiu C.-H."/>
            <person name="Lee Y.-S."/>
            <person name="Embley T.M."/>
            <person name="Coombs G.H."/>
            <person name="Mottram J.C."/>
            <person name="Tachezy J."/>
            <person name="Fraser-Liggett C.M."/>
            <person name="Johnson P.J."/>
        </authorList>
    </citation>
    <scope>NUCLEOTIDE SEQUENCE [LARGE SCALE GENOMIC DNA]</scope>
    <source>
        <strain evidence="1">G3</strain>
    </source>
</reference>
<dbReference type="InParanoid" id="A2FB23"/>
<dbReference type="EMBL" id="DS113696">
    <property type="protein sequence ID" value="EAX97906.1"/>
    <property type="molecule type" value="Genomic_DNA"/>
</dbReference>
<dbReference type="VEuPathDB" id="TrichDB:TVAGG3_0710350"/>
<evidence type="ECO:0000313" key="1">
    <source>
        <dbReference type="EMBL" id="EAX97906.1"/>
    </source>
</evidence>
<organism evidence="1 2">
    <name type="scientific">Trichomonas vaginalis (strain ATCC PRA-98 / G3)</name>
    <dbReference type="NCBI Taxonomy" id="412133"/>
    <lineage>
        <taxon>Eukaryota</taxon>
        <taxon>Metamonada</taxon>
        <taxon>Parabasalia</taxon>
        <taxon>Trichomonadida</taxon>
        <taxon>Trichomonadidae</taxon>
        <taxon>Trichomonas</taxon>
    </lineage>
</organism>